<comment type="similarity">
    <text evidence="2">Belongs to the class-II aminoacyl-tRNA synthetase family. Type 2 subfamily.</text>
</comment>
<dbReference type="GO" id="GO:0017101">
    <property type="term" value="C:aminoacyl-tRNA synthetase multienzyme complex"/>
    <property type="evidence" value="ECO:0007669"/>
    <property type="project" value="TreeGrafter"/>
</dbReference>
<evidence type="ECO:0000259" key="11">
    <source>
        <dbReference type="PROSITE" id="PS50862"/>
    </source>
</evidence>
<evidence type="ECO:0000256" key="10">
    <source>
        <dbReference type="ARBA" id="ARBA00047904"/>
    </source>
</evidence>
<keyword evidence="9" id="KW-0030">Aminoacyl-tRNA synthetase</keyword>
<sequence length="516" mass="57327">MAPFITASGDDNYDTAVKARLDQKIAPRVSVEELTHDDGLIQLSALGEVALGHIATFDARIHSVNSPDTTDDLNILLRDDSLFAFGLIKLKDADDETAEAAHSLTAESLVRVSGPVIAHRKTHGRDAIAASVEINKLKIISAAKKSLAKGLVSHRAPGEDTEQRESGLDGISLNDRLDNRVLDVRVASTASIFKIFSGVHELAVEYLSGRGFHWTPTPSLINYKIPGDDDYFSVPYFAGKDAWLTQTGEVHLGMALSADLDRIYDVHPVFRRERNVSTRHLTEFISLEVAFIVKHDWEEILELTESTILYIIHNLQERQKYKSELDIARRLYPSAGGFRLGLDAKGRLIRITFKEAKRLLRENIGRQTDDQEDFSREEEAALGHYFAGDDSGFGPATDLFVITHYPRHLRPYNFFPAAGDESATNSFDIIMRGQEACTGLQLIHAHAELRRAMLARDPPIDPDSDMWRPFVEAYEAGAPPQGGFGMGLNRFVQGFLGLADIHETVLFPRDASRLGP</sequence>
<dbReference type="PANTHER" id="PTHR43450">
    <property type="entry name" value="ASPARTYL-TRNA SYNTHETASE"/>
    <property type="match status" value="1"/>
</dbReference>
<dbReference type="InterPro" id="IPR002312">
    <property type="entry name" value="Asp/Asn-tRNA-synth_IIb"/>
</dbReference>
<dbReference type="GO" id="GO:0005829">
    <property type="term" value="C:cytosol"/>
    <property type="evidence" value="ECO:0007669"/>
    <property type="project" value="TreeGrafter"/>
</dbReference>
<dbReference type="GO" id="GO:0004815">
    <property type="term" value="F:aspartate-tRNA ligase activity"/>
    <property type="evidence" value="ECO:0007669"/>
    <property type="project" value="UniProtKB-EC"/>
</dbReference>
<keyword evidence="13" id="KW-1185">Reference proteome</keyword>
<keyword evidence="8" id="KW-0648">Protein biosynthesis</keyword>
<dbReference type="InterPro" id="IPR004523">
    <property type="entry name" value="Asp-tRNA_synthase_2"/>
</dbReference>
<proteinExistence type="inferred from homology"/>
<dbReference type="PRINTS" id="PR01042">
    <property type="entry name" value="TRNASYNTHASP"/>
</dbReference>
<dbReference type="Proteomes" id="UP001327957">
    <property type="component" value="Unassembled WGS sequence"/>
</dbReference>
<name>A0AAV9SWC2_9PEZI</name>
<feature type="domain" description="Aminoacyl-transfer RNA synthetases class-II family profile" evidence="11">
    <location>
        <begin position="193"/>
        <end position="508"/>
    </location>
</feature>
<organism evidence="12 13">
    <name type="scientific">Colletotrichum tabaci</name>
    <dbReference type="NCBI Taxonomy" id="1209068"/>
    <lineage>
        <taxon>Eukaryota</taxon>
        <taxon>Fungi</taxon>
        <taxon>Dikarya</taxon>
        <taxon>Ascomycota</taxon>
        <taxon>Pezizomycotina</taxon>
        <taxon>Sordariomycetes</taxon>
        <taxon>Hypocreomycetidae</taxon>
        <taxon>Glomerellales</taxon>
        <taxon>Glomerellaceae</taxon>
        <taxon>Colletotrichum</taxon>
        <taxon>Colletotrichum destructivum species complex</taxon>
    </lineage>
</organism>
<dbReference type="SUPFAM" id="SSF55681">
    <property type="entry name" value="Class II aaRS and biotin synthetases"/>
    <property type="match status" value="1"/>
</dbReference>
<accession>A0AAV9SWC2</accession>
<keyword evidence="4" id="KW-0963">Cytoplasm</keyword>
<dbReference type="InterPro" id="IPR004364">
    <property type="entry name" value="Aa-tRNA-synt_II"/>
</dbReference>
<comment type="subcellular location">
    <subcellularLocation>
        <location evidence="1">Cytoplasm</location>
    </subcellularLocation>
</comment>
<keyword evidence="6" id="KW-0547">Nucleotide-binding</keyword>
<comment type="caution">
    <text evidence="12">The sequence shown here is derived from an EMBL/GenBank/DDBJ whole genome shotgun (WGS) entry which is preliminary data.</text>
</comment>
<evidence type="ECO:0000313" key="13">
    <source>
        <dbReference type="Proteomes" id="UP001327957"/>
    </source>
</evidence>
<dbReference type="Gene3D" id="3.30.930.10">
    <property type="entry name" value="Bira Bifunctional Protein, Domain 2"/>
    <property type="match status" value="1"/>
</dbReference>
<keyword evidence="7" id="KW-0067">ATP-binding</keyword>
<dbReference type="EMBL" id="JASAOK010000049">
    <property type="protein sequence ID" value="KAK6208588.1"/>
    <property type="molecule type" value="Genomic_DNA"/>
</dbReference>
<evidence type="ECO:0000256" key="1">
    <source>
        <dbReference type="ARBA" id="ARBA00004496"/>
    </source>
</evidence>
<dbReference type="GO" id="GO:0005524">
    <property type="term" value="F:ATP binding"/>
    <property type="evidence" value="ECO:0007669"/>
    <property type="project" value="UniProtKB-KW"/>
</dbReference>
<dbReference type="InterPro" id="IPR006195">
    <property type="entry name" value="aa-tRNA-synth_II"/>
</dbReference>
<protein>
    <recommendedName>
        <fullName evidence="3">aspartate--tRNA ligase</fullName>
        <ecNumber evidence="3">6.1.1.12</ecNumber>
    </recommendedName>
</protein>
<evidence type="ECO:0000256" key="3">
    <source>
        <dbReference type="ARBA" id="ARBA00012841"/>
    </source>
</evidence>
<reference evidence="12 13" key="1">
    <citation type="submission" date="2023-04" db="EMBL/GenBank/DDBJ databases">
        <title>Colletotrichum tabacum stain YC1 causing leaf anthracnose on Nicotiana tabacum(L.) cv.</title>
        <authorList>
            <person name="Ji Z."/>
            <person name="Wang M."/>
            <person name="Zhang J."/>
            <person name="Wang N."/>
            <person name="Zhou Z."/>
        </authorList>
    </citation>
    <scope>NUCLEOTIDE SEQUENCE [LARGE SCALE GENOMIC DNA]</scope>
    <source>
        <strain evidence="12 13">YC1</strain>
    </source>
</reference>
<evidence type="ECO:0000256" key="9">
    <source>
        <dbReference type="ARBA" id="ARBA00023146"/>
    </source>
</evidence>
<evidence type="ECO:0000313" key="12">
    <source>
        <dbReference type="EMBL" id="KAK6208588.1"/>
    </source>
</evidence>
<dbReference type="AlphaFoldDB" id="A0AAV9SWC2"/>
<dbReference type="Pfam" id="PF00152">
    <property type="entry name" value="tRNA-synt_2"/>
    <property type="match status" value="1"/>
</dbReference>
<dbReference type="GO" id="GO:0003723">
    <property type="term" value="F:RNA binding"/>
    <property type="evidence" value="ECO:0007669"/>
    <property type="project" value="TreeGrafter"/>
</dbReference>
<dbReference type="GO" id="GO:0006422">
    <property type="term" value="P:aspartyl-tRNA aminoacylation"/>
    <property type="evidence" value="ECO:0007669"/>
    <property type="project" value="InterPro"/>
</dbReference>
<evidence type="ECO:0000256" key="5">
    <source>
        <dbReference type="ARBA" id="ARBA00022598"/>
    </source>
</evidence>
<dbReference type="PANTHER" id="PTHR43450:SF4">
    <property type="entry name" value="ASPARTATE--TRNA LIGASE"/>
    <property type="match status" value="1"/>
</dbReference>
<dbReference type="PROSITE" id="PS50862">
    <property type="entry name" value="AA_TRNA_LIGASE_II"/>
    <property type="match status" value="1"/>
</dbReference>
<comment type="catalytic activity">
    <reaction evidence="10">
        <text>tRNA(Asp) + L-aspartate + ATP = L-aspartyl-tRNA(Asp) + AMP + diphosphate</text>
        <dbReference type="Rhea" id="RHEA:19649"/>
        <dbReference type="Rhea" id="RHEA-COMP:9660"/>
        <dbReference type="Rhea" id="RHEA-COMP:9678"/>
        <dbReference type="ChEBI" id="CHEBI:29991"/>
        <dbReference type="ChEBI" id="CHEBI:30616"/>
        <dbReference type="ChEBI" id="CHEBI:33019"/>
        <dbReference type="ChEBI" id="CHEBI:78442"/>
        <dbReference type="ChEBI" id="CHEBI:78516"/>
        <dbReference type="ChEBI" id="CHEBI:456215"/>
        <dbReference type="EC" id="6.1.1.12"/>
    </reaction>
</comment>
<evidence type="ECO:0000256" key="7">
    <source>
        <dbReference type="ARBA" id="ARBA00022840"/>
    </source>
</evidence>
<evidence type="ECO:0000256" key="4">
    <source>
        <dbReference type="ARBA" id="ARBA00022490"/>
    </source>
</evidence>
<dbReference type="InterPro" id="IPR045864">
    <property type="entry name" value="aa-tRNA-synth_II/BPL/LPL"/>
</dbReference>
<dbReference type="EC" id="6.1.1.12" evidence="3"/>
<evidence type="ECO:0000256" key="2">
    <source>
        <dbReference type="ARBA" id="ARBA00005312"/>
    </source>
</evidence>
<evidence type="ECO:0000256" key="8">
    <source>
        <dbReference type="ARBA" id="ARBA00022917"/>
    </source>
</evidence>
<keyword evidence="5" id="KW-0436">Ligase</keyword>
<gene>
    <name evidence="12" type="ORF">QIS74_12106</name>
</gene>
<evidence type="ECO:0000256" key="6">
    <source>
        <dbReference type="ARBA" id="ARBA00022741"/>
    </source>
</evidence>